<protein>
    <submittedName>
        <fullName evidence="3">Uncharacterized protein</fullName>
    </submittedName>
</protein>
<accession>A0A286FAC2</accession>
<keyword evidence="4" id="KW-1185">Reference proteome</keyword>
<feature type="chain" id="PRO_5012538377" evidence="2">
    <location>
        <begin position="22"/>
        <end position="62"/>
    </location>
</feature>
<keyword evidence="2" id="KW-0732">Signal</keyword>
<feature type="signal peptide" evidence="2">
    <location>
        <begin position="1"/>
        <end position="21"/>
    </location>
</feature>
<dbReference type="RefSeq" id="WP_097124918.1">
    <property type="nucleotide sequence ID" value="NZ_OCNH01000001.1"/>
</dbReference>
<feature type="region of interest" description="Disordered" evidence="1">
    <location>
        <begin position="26"/>
        <end position="62"/>
    </location>
</feature>
<evidence type="ECO:0000313" key="4">
    <source>
        <dbReference type="Proteomes" id="UP000219452"/>
    </source>
</evidence>
<proteinExistence type="predicted"/>
<name>A0A286FAC2_9BACT</name>
<evidence type="ECO:0000256" key="1">
    <source>
        <dbReference type="SAM" id="MobiDB-lite"/>
    </source>
</evidence>
<feature type="compositionally biased region" description="Low complexity" evidence="1">
    <location>
        <begin position="30"/>
        <end position="51"/>
    </location>
</feature>
<gene>
    <name evidence="3" type="ORF">SAMN06269250_1259</name>
</gene>
<sequence>MKTSILTAFVVATLCVNSAFATAPSQTKPASKTMTTTVKKSTPVKSTATTKAVHKKHVKTSE</sequence>
<organism evidence="3 4">
    <name type="scientific">Spirosoma fluviale</name>
    <dbReference type="NCBI Taxonomy" id="1597977"/>
    <lineage>
        <taxon>Bacteria</taxon>
        <taxon>Pseudomonadati</taxon>
        <taxon>Bacteroidota</taxon>
        <taxon>Cytophagia</taxon>
        <taxon>Cytophagales</taxon>
        <taxon>Cytophagaceae</taxon>
        <taxon>Spirosoma</taxon>
    </lineage>
</organism>
<evidence type="ECO:0000256" key="2">
    <source>
        <dbReference type="SAM" id="SignalP"/>
    </source>
</evidence>
<reference evidence="4" key="1">
    <citation type="submission" date="2017-09" db="EMBL/GenBank/DDBJ databases">
        <authorList>
            <person name="Varghese N."/>
            <person name="Submissions S."/>
        </authorList>
    </citation>
    <scope>NUCLEOTIDE SEQUENCE [LARGE SCALE GENOMIC DNA]</scope>
    <source>
        <strain evidence="4">DSM 29961</strain>
    </source>
</reference>
<dbReference type="AlphaFoldDB" id="A0A286FAC2"/>
<dbReference type="Proteomes" id="UP000219452">
    <property type="component" value="Unassembled WGS sequence"/>
</dbReference>
<evidence type="ECO:0000313" key="3">
    <source>
        <dbReference type="EMBL" id="SOD80152.1"/>
    </source>
</evidence>
<feature type="compositionally biased region" description="Basic residues" evidence="1">
    <location>
        <begin position="52"/>
        <end position="62"/>
    </location>
</feature>
<dbReference type="EMBL" id="OCNH01000001">
    <property type="protein sequence ID" value="SOD80152.1"/>
    <property type="molecule type" value="Genomic_DNA"/>
</dbReference>